<keyword evidence="1" id="KW-0812">Transmembrane</keyword>
<sequence>MTSINPSLGPAWTYRILGLICLACNIVACLTVKARTPINIKNHKKLSHIINFSVLKNTDFGIFLIASNIGLFGYFIPYFFLPSYATFLGLSDGFTSGSFFALFSPITACLLGMEQFPLGLSLLLFSNIVLVFGPNIASAIEAGVGTMPFFSYKIFAGVSYLAAAIILVLLKLKIYRNLFARVQ</sequence>
<name>A0AAN7D534_9FUNG</name>
<dbReference type="InterPro" id="IPR036259">
    <property type="entry name" value="MFS_trans_sf"/>
</dbReference>
<feature type="transmembrane region" description="Helical" evidence="1">
    <location>
        <begin position="93"/>
        <end position="111"/>
    </location>
</feature>
<protein>
    <submittedName>
        <fullName evidence="2">Uncharacterized protein</fullName>
    </submittedName>
</protein>
<feature type="transmembrane region" description="Helical" evidence="1">
    <location>
        <begin position="118"/>
        <end position="137"/>
    </location>
</feature>
<proteinExistence type="predicted"/>
<gene>
    <name evidence="2" type="ORF">ATC70_012211</name>
</gene>
<dbReference type="Proteomes" id="UP001304243">
    <property type="component" value="Unassembled WGS sequence"/>
</dbReference>
<keyword evidence="1" id="KW-0472">Membrane</keyword>
<dbReference type="EMBL" id="JASEJX010000030">
    <property type="protein sequence ID" value="KAK4511006.1"/>
    <property type="molecule type" value="Genomic_DNA"/>
</dbReference>
<feature type="transmembrane region" description="Helical" evidence="1">
    <location>
        <begin position="149"/>
        <end position="170"/>
    </location>
</feature>
<evidence type="ECO:0000256" key="1">
    <source>
        <dbReference type="SAM" id="Phobius"/>
    </source>
</evidence>
<organism evidence="2 3">
    <name type="scientific">Mucor velutinosus</name>
    <dbReference type="NCBI Taxonomy" id="708070"/>
    <lineage>
        <taxon>Eukaryota</taxon>
        <taxon>Fungi</taxon>
        <taxon>Fungi incertae sedis</taxon>
        <taxon>Mucoromycota</taxon>
        <taxon>Mucoromycotina</taxon>
        <taxon>Mucoromycetes</taxon>
        <taxon>Mucorales</taxon>
        <taxon>Mucorineae</taxon>
        <taxon>Mucoraceae</taxon>
        <taxon>Mucor</taxon>
    </lineage>
</organism>
<dbReference type="GeneID" id="89955897"/>
<keyword evidence="3" id="KW-1185">Reference proteome</keyword>
<evidence type="ECO:0000313" key="3">
    <source>
        <dbReference type="Proteomes" id="UP001304243"/>
    </source>
</evidence>
<dbReference type="SUPFAM" id="SSF103473">
    <property type="entry name" value="MFS general substrate transporter"/>
    <property type="match status" value="1"/>
</dbReference>
<dbReference type="RefSeq" id="XP_064677672.1">
    <property type="nucleotide sequence ID" value="XM_064831392.1"/>
</dbReference>
<feature type="transmembrane region" description="Helical" evidence="1">
    <location>
        <begin position="60"/>
        <end position="81"/>
    </location>
</feature>
<feature type="transmembrane region" description="Helical" evidence="1">
    <location>
        <begin position="12"/>
        <end position="32"/>
    </location>
</feature>
<evidence type="ECO:0000313" key="2">
    <source>
        <dbReference type="EMBL" id="KAK4511006.1"/>
    </source>
</evidence>
<accession>A0AAN7D534</accession>
<dbReference type="AlphaFoldDB" id="A0AAN7D534"/>
<reference evidence="2 3" key="1">
    <citation type="submission" date="2022-11" db="EMBL/GenBank/DDBJ databases">
        <title>Mucor velutinosus strain NIH1002 WGS.</title>
        <authorList>
            <person name="Subramanian P."/>
            <person name="Mullikin J.C."/>
            <person name="Segre J.A."/>
            <person name="Zelazny A.M."/>
        </authorList>
    </citation>
    <scope>NUCLEOTIDE SEQUENCE [LARGE SCALE GENOMIC DNA]</scope>
    <source>
        <strain evidence="2 3">NIH1002</strain>
    </source>
</reference>
<keyword evidence="1" id="KW-1133">Transmembrane helix</keyword>
<comment type="caution">
    <text evidence="2">The sequence shown here is derived from an EMBL/GenBank/DDBJ whole genome shotgun (WGS) entry which is preliminary data.</text>
</comment>